<keyword evidence="1" id="KW-0812">Transmembrane</keyword>
<proteinExistence type="predicted"/>
<keyword evidence="3" id="KW-1185">Reference proteome</keyword>
<gene>
    <name evidence="2" type="ORF">DdX_02724</name>
</gene>
<evidence type="ECO:0000313" key="3">
    <source>
        <dbReference type="Proteomes" id="UP001201812"/>
    </source>
</evidence>
<feature type="transmembrane region" description="Helical" evidence="1">
    <location>
        <begin position="127"/>
        <end position="154"/>
    </location>
</feature>
<keyword evidence="1" id="KW-1133">Transmembrane helix</keyword>
<dbReference type="AlphaFoldDB" id="A0AAD4R6A7"/>
<evidence type="ECO:0000313" key="2">
    <source>
        <dbReference type="EMBL" id="KAI1726031.1"/>
    </source>
</evidence>
<name>A0AAD4R6A7_9BILA</name>
<evidence type="ECO:0000256" key="1">
    <source>
        <dbReference type="SAM" id="Phobius"/>
    </source>
</evidence>
<organism evidence="2 3">
    <name type="scientific">Ditylenchus destructor</name>
    <dbReference type="NCBI Taxonomy" id="166010"/>
    <lineage>
        <taxon>Eukaryota</taxon>
        <taxon>Metazoa</taxon>
        <taxon>Ecdysozoa</taxon>
        <taxon>Nematoda</taxon>
        <taxon>Chromadorea</taxon>
        <taxon>Rhabditida</taxon>
        <taxon>Tylenchina</taxon>
        <taxon>Tylenchomorpha</taxon>
        <taxon>Sphaerularioidea</taxon>
        <taxon>Anguinidae</taxon>
        <taxon>Anguininae</taxon>
        <taxon>Ditylenchus</taxon>
    </lineage>
</organism>
<feature type="transmembrane region" description="Helical" evidence="1">
    <location>
        <begin position="30"/>
        <end position="49"/>
    </location>
</feature>
<protein>
    <submittedName>
        <fullName evidence="2">Uncharacterized protein</fullName>
    </submittedName>
</protein>
<dbReference type="EMBL" id="JAKKPZ010000002">
    <property type="protein sequence ID" value="KAI1726031.1"/>
    <property type="molecule type" value="Genomic_DNA"/>
</dbReference>
<feature type="transmembrane region" description="Helical" evidence="1">
    <location>
        <begin position="55"/>
        <end position="74"/>
    </location>
</feature>
<dbReference type="Proteomes" id="UP001201812">
    <property type="component" value="Unassembled WGS sequence"/>
</dbReference>
<sequence length="188" mass="21729">MHVSKAELKKAWDTLTDPQTYKIWDTKEEFRLCGVAVLELMFYIVACLLHHVGWWIWFEALGMFFPILLIQAIAYKKLHLVSIYLVYNLVAIVYSAVYFLGGIRTIAMMPKDLVEQMCKTGYVSNEAGVRVFFLFVTILAVTMTGFYCMVFHLVSEYKTYLLGNDVATSDSHKTHYSARKPNLHFIQC</sequence>
<accession>A0AAD4R6A7</accession>
<reference evidence="2" key="1">
    <citation type="submission" date="2022-01" db="EMBL/GenBank/DDBJ databases">
        <title>Genome Sequence Resource for Two Populations of Ditylenchus destructor, the Migratory Endoparasitic Phytonematode.</title>
        <authorList>
            <person name="Zhang H."/>
            <person name="Lin R."/>
            <person name="Xie B."/>
        </authorList>
    </citation>
    <scope>NUCLEOTIDE SEQUENCE</scope>
    <source>
        <strain evidence="2">BazhouSP</strain>
    </source>
</reference>
<keyword evidence="1" id="KW-0472">Membrane</keyword>
<comment type="caution">
    <text evidence="2">The sequence shown here is derived from an EMBL/GenBank/DDBJ whole genome shotgun (WGS) entry which is preliminary data.</text>
</comment>
<feature type="transmembrane region" description="Helical" evidence="1">
    <location>
        <begin position="86"/>
        <end position="107"/>
    </location>
</feature>